<evidence type="ECO:0008006" key="5">
    <source>
        <dbReference type="Google" id="ProtNLM"/>
    </source>
</evidence>
<proteinExistence type="predicted"/>
<feature type="transmembrane region" description="Helical" evidence="2">
    <location>
        <begin position="6"/>
        <end position="28"/>
    </location>
</feature>
<evidence type="ECO:0000313" key="3">
    <source>
        <dbReference type="EMBL" id="GGX45613.1"/>
    </source>
</evidence>
<dbReference type="EMBL" id="BMXR01000002">
    <property type="protein sequence ID" value="GGX45613.1"/>
    <property type="molecule type" value="Genomic_DNA"/>
</dbReference>
<keyword evidence="2" id="KW-1133">Transmembrane helix</keyword>
<reference evidence="3" key="1">
    <citation type="journal article" date="2014" name="Int. J. Syst. Evol. Microbiol.">
        <title>Complete genome sequence of Corynebacterium casei LMG S-19264T (=DSM 44701T), isolated from a smear-ripened cheese.</title>
        <authorList>
            <consortium name="US DOE Joint Genome Institute (JGI-PGF)"/>
            <person name="Walter F."/>
            <person name="Albersmeier A."/>
            <person name="Kalinowski J."/>
            <person name="Ruckert C."/>
        </authorList>
    </citation>
    <scope>NUCLEOTIDE SEQUENCE</scope>
    <source>
        <strain evidence="3">KCTC 22169</strain>
    </source>
</reference>
<feature type="region of interest" description="Disordered" evidence="1">
    <location>
        <begin position="62"/>
        <end position="99"/>
    </location>
</feature>
<evidence type="ECO:0000256" key="2">
    <source>
        <dbReference type="SAM" id="Phobius"/>
    </source>
</evidence>
<dbReference type="Pfam" id="PF07963">
    <property type="entry name" value="N_methyl"/>
    <property type="match status" value="1"/>
</dbReference>
<feature type="compositionally biased region" description="Polar residues" evidence="1">
    <location>
        <begin position="69"/>
        <end position="99"/>
    </location>
</feature>
<gene>
    <name evidence="3" type="ORF">GCM10007392_10810</name>
</gene>
<name>A0A918N7V4_9GAMM</name>
<dbReference type="Proteomes" id="UP000626148">
    <property type="component" value="Unassembled WGS sequence"/>
</dbReference>
<accession>A0A918N7V4</accession>
<comment type="caution">
    <text evidence="3">The sequence shown here is derived from an EMBL/GenBank/DDBJ whole genome shotgun (WGS) entry which is preliminary data.</text>
</comment>
<keyword evidence="2" id="KW-0472">Membrane</keyword>
<dbReference type="NCBIfam" id="TIGR02532">
    <property type="entry name" value="IV_pilin_GFxxxE"/>
    <property type="match status" value="1"/>
</dbReference>
<protein>
    <recommendedName>
        <fullName evidence="5">MSHA pilin protein MshD</fullName>
    </recommendedName>
</protein>
<evidence type="ECO:0000313" key="4">
    <source>
        <dbReference type="Proteomes" id="UP000626148"/>
    </source>
</evidence>
<sequence>MVRKQLGVSLVELIIAIIIIGISATALLQSLGFQVVSNVDPMLRSQSQLLARQFLSEVTSKSYFDPSSDPRTNPTLSNAAASASLQDQTASTAGQPRSNWDNVYEYHGYDSGSGGIEDVQGNSISGLENYRVAVHIDISDALQLGGVQNSSGCPAKVMQIEVTTTDPRGQTTTLNGYRTSYWEADSPC</sequence>
<keyword evidence="2" id="KW-0812">Transmembrane</keyword>
<evidence type="ECO:0000256" key="1">
    <source>
        <dbReference type="SAM" id="MobiDB-lite"/>
    </source>
</evidence>
<dbReference type="InterPro" id="IPR012902">
    <property type="entry name" value="N_methyl_site"/>
</dbReference>
<dbReference type="RefSeq" id="WP_189607467.1">
    <property type="nucleotide sequence ID" value="NZ_BMXR01000002.1"/>
</dbReference>
<dbReference type="AlphaFoldDB" id="A0A918N7V4"/>
<organism evidence="3 4">
    <name type="scientific">Saccharospirillum salsuginis</name>
    <dbReference type="NCBI Taxonomy" id="418750"/>
    <lineage>
        <taxon>Bacteria</taxon>
        <taxon>Pseudomonadati</taxon>
        <taxon>Pseudomonadota</taxon>
        <taxon>Gammaproteobacteria</taxon>
        <taxon>Oceanospirillales</taxon>
        <taxon>Saccharospirillaceae</taxon>
        <taxon>Saccharospirillum</taxon>
    </lineage>
</organism>
<keyword evidence="4" id="KW-1185">Reference proteome</keyword>
<reference evidence="3" key="2">
    <citation type="submission" date="2020-09" db="EMBL/GenBank/DDBJ databases">
        <authorList>
            <person name="Sun Q."/>
            <person name="Kim S."/>
        </authorList>
    </citation>
    <scope>NUCLEOTIDE SEQUENCE</scope>
    <source>
        <strain evidence="3">KCTC 22169</strain>
    </source>
</reference>